<name>A0ABU5SKV1_9BACT</name>
<dbReference type="InterPro" id="IPR012334">
    <property type="entry name" value="Pectin_lyas_fold"/>
</dbReference>
<keyword evidence="4" id="KW-0325">Glycoprotein</keyword>
<comment type="caution">
    <text evidence="11">The sequence shown here is derived from an EMBL/GenBank/DDBJ whole genome shotgun (WGS) entry which is preliminary data.</text>
</comment>
<dbReference type="PANTHER" id="PTHR31736">
    <property type="match status" value="1"/>
</dbReference>
<feature type="chain" id="PRO_5047180615" evidence="10">
    <location>
        <begin position="23"/>
        <end position="476"/>
    </location>
</feature>
<protein>
    <submittedName>
        <fullName evidence="11">Glycosyl hydrolase family 28 protein</fullName>
    </submittedName>
</protein>
<dbReference type="EMBL" id="JAYGIM010000011">
    <property type="protein sequence ID" value="MEA5427923.1"/>
    <property type="molecule type" value="Genomic_DNA"/>
</dbReference>
<keyword evidence="6 9" id="KW-0326">Glycosidase</keyword>
<dbReference type="Proteomes" id="UP001302222">
    <property type="component" value="Unassembled WGS sequence"/>
</dbReference>
<evidence type="ECO:0000313" key="12">
    <source>
        <dbReference type="Proteomes" id="UP001302222"/>
    </source>
</evidence>
<sequence length="476" mass="53355">MKIQLAFLPLLLLCLIKNVGYAQNIVSYSVPKELYYAAHNDDFTVRVRSIGGKWQDLYEYKVKVDADNVQEASMVNFDFSKPIELAITKNNGDIHSVKIRPLSHGIKSTLTDNTIHFVLNKPVNLSVEVNGDKLHNLHVFANPILENIPKATDKNVMYFGAGTHFPKDSTGKAFIIPSNTTVYIDGGAVLKGKLVCSKVENVKIYGRGIIDNPQRGIEIMHAKNIEVDGIVVRNPEHYTVYGGESQGIIIKNIKSFSHKGWGDGIDLMSCSNVLIDGVFLRTSDDCIAIYAHRWNFYGNVKNILVKNSTLWADIAHPTNIGLHGNAEKGWAGDTIENVTLRNIDILEHDEDDRNYQGCLSINASDNNLVRNLLYEDIRIEKFQEGQVFNLRVYFNEKYSAAAGRGIQHVKFKNITYQGRLDNPSLLQGFDATRKVEDIVFENVKINGKLISNPVAGNIVIGQHVKDVQFIKSEVKR</sequence>
<comment type="similarity">
    <text evidence="1 9">Belongs to the glycosyl hydrolase 28 family.</text>
</comment>
<dbReference type="SUPFAM" id="SSF51126">
    <property type="entry name" value="Pectin lyase-like"/>
    <property type="match status" value="1"/>
</dbReference>
<evidence type="ECO:0000256" key="10">
    <source>
        <dbReference type="SAM" id="SignalP"/>
    </source>
</evidence>
<keyword evidence="7" id="KW-0624">Polysaccharide degradation</keyword>
<dbReference type="RefSeq" id="WP_323259774.1">
    <property type="nucleotide sequence ID" value="NZ_JAYGIM010000011.1"/>
</dbReference>
<feature type="signal peptide" evidence="10">
    <location>
        <begin position="1"/>
        <end position="22"/>
    </location>
</feature>
<dbReference type="GO" id="GO:0016787">
    <property type="term" value="F:hydrolase activity"/>
    <property type="evidence" value="ECO:0007669"/>
    <property type="project" value="UniProtKB-KW"/>
</dbReference>
<evidence type="ECO:0000256" key="7">
    <source>
        <dbReference type="ARBA" id="ARBA00023326"/>
    </source>
</evidence>
<evidence type="ECO:0000256" key="9">
    <source>
        <dbReference type="RuleBase" id="RU361169"/>
    </source>
</evidence>
<keyword evidence="12" id="KW-1185">Reference proteome</keyword>
<dbReference type="Gene3D" id="2.160.20.10">
    <property type="entry name" value="Single-stranded right-handed beta-helix, Pectin lyase-like"/>
    <property type="match status" value="1"/>
</dbReference>
<accession>A0ABU5SKV1</accession>
<evidence type="ECO:0000256" key="6">
    <source>
        <dbReference type="ARBA" id="ARBA00023295"/>
    </source>
</evidence>
<evidence type="ECO:0000256" key="4">
    <source>
        <dbReference type="ARBA" id="ARBA00023180"/>
    </source>
</evidence>
<dbReference type="InterPro" id="IPR011050">
    <property type="entry name" value="Pectin_lyase_fold/virulence"/>
</dbReference>
<keyword evidence="2" id="KW-0677">Repeat</keyword>
<keyword evidence="3 9" id="KW-0378">Hydrolase</keyword>
<reference evidence="11 12" key="1">
    <citation type="submission" date="2023-12" db="EMBL/GenBank/DDBJ databases">
        <title>Novel species of the genus Arcicella isolated from rivers.</title>
        <authorList>
            <person name="Lu H."/>
        </authorList>
    </citation>
    <scope>NUCLEOTIDE SEQUENCE [LARGE SCALE GENOMIC DNA]</scope>
    <source>
        <strain evidence="11 12">DC25W</strain>
    </source>
</reference>
<evidence type="ECO:0000256" key="1">
    <source>
        <dbReference type="ARBA" id="ARBA00008834"/>
    </source>
</evidence>
<evidence type="ECO:0000313" key="11">
    <source>
        <dbReference type="EMBL" id="MEA5427923.1"/>
    </source>
</evidence>
<gene>
    <name evidence="11" type="ORF">VB798_15125</name>
</gene>
<keyword evidence="10" id="KW-0732">Signal</keyword>
<dbReference type="PANTHER" id="PTHR31736:SF9">
    <property type="entry name" value="ENDO-XYLOGALACTURONAN HYDROLASE A-RELATED"/>
    <property type="match status" value="1"/>
</dbReference>
<proteinExistence type="inferred from homology"/>
<keyword evidence="5" id="KW-0119">Carbohydrate metabolism</keyword>
<dbReference type="InterPro" id="IPR000743">
    <property type="entry name" value="Glyco_hydro_28"/>
</dbReference>
<organism evidence="11 12">
    <name type="scientific">Arcicella lustrica</name>
    <dbReference type="NCBI Taxonomy" id="2984196"/>
    <lineage>
        <taxon>Bacteria</taxon>
        <taxon>Pseudomonadati</taxon>
        <taxon>Bacteroidota</taxon>
        <taxon>Cytophagia</taxon>
        <taxon>Cytophagales</taxon>
        <taxon>Flectobacillaceae</taxon>
        <taxon>Arcicella</taxon>
    </lineage>
</organism>
<evidence type="ECO:0000256" key="8">
    <source>
        <dbReference type="ARBA" id="ARBA00037278"/>
    </source>
</evidence>
<comment type="function">
    <text evidence="8">Pectinolytic enzyme involved in the degradation of xylogalacturonan (xga), a galacturonan backbone heavily substituted with xylose, and which is one important component of the hairy regions of pectin. Activity requires a galacturonic acid backbone substituted with xylose.</text>
</comment>
<evidence type="ECO:0000256" key="2">
    <source>
        <dbReference type="ARBA" id="ARBA00022737"/>
    </source>
</evidence>
<evidence type="ECO:0000256" key="3">
    <source>
        <dbReference type="ARBA" id="ARBA00022801"/>
    </source>
</evidence>
<dbReference type="Pfam" id="PF00295">
    <property type="entry name" value="Glyco_hydro_28"/>
    <property type="match status" value="1"/>
</dbReference>
<evidence type="ECO:0000256" key="5">
    <source>
        <dbReference type="ARBA" id="ARBA00023277"/>
    </source>
</evidence>